<dbReference type="PANTHER" id="PTHR23302">
    <property type="entry name" value="TRANSMEMBRANE CHANNEL-RELATED"/>
    <property type="match status" value="1"/>
</dbReference>
<feature type="transmembrane region" description="Helical" evidence="7">
    <location>
        <begin position="279"/>
        <end position="297"/>
    </location>
</feature>
<feature type="region of interest" description="Disordered" evidence="6">
    <location>
        <begin position="65"/>
        <end position="89"/>
    </location>
</feature>
<feature type="transmembrane region" description="Helical" evidence="7">
    <location>
        <begin position="205"/>
        <end position="223"/>
    </location>
</feature>
<feature type="domain" description="TMC" evidence="8">
    <location>
        <begin position="460"/>
        <end position="570"/>
    </location>
</feature>
<dbReference type="InterPro" id="IPR012496">
    <property type="entry name" value="TMC_dom"/>
</dbReference>
<comment type="subcellular location">
    <subcellularLocation>
        <location evidence="1">Membrane</location>
        <topology evidence="1">Multi-pass membrane protein</topology>
    </subcellularLocation>
</comment>
<feature type="transmembrane region" description="Helical" evidence="7">
    <location>
        <begin position="631"/>
        <end position="655"/>
    </location>
</feature>
<proteinExistence type="inferred from homology"/>
<dbReference type="AlphaFoldDB" id="A0A482VZX6"/>
<keyword evidence="4 7" id="KW-1133">Transmembrane helix</keyword>
<evidence type="ECO:0000313" key="10">
    <source>
        <dbReference type="Proteomes" id="UP000292052"/>
    </source>
</evidence>
<dbReference type="STRING" id="1661398.A0A482VZX6"/>
<feature type="compositionally biased region" description="Basic residues" evidence="6">
    <location>
        <begin position="1"/>
        <end position="11"/>
    </location>
</feature>
<dbReference type="GO" id="GO:0008381">
    <property type="term" value="F:mechanosensitive monoatomic ion channel activity"/>
    <property type="evidence" value="ECO:0007669"/>
    <property type="project" value="TreeGrafter"/>
</dbReference>
<sequence>MSGGGNKKKLTKTQGWEEAGSEFYQESYPTDAEFDALQRDPKHLATLLPSKQTRAVATIRIRTNDNRTIRRQTSSRSRRESTVHRRASTAADVQVSMLPDLSENLSNEQTTWEEIMQIKAMPVPMSQKKEMKAKILNEPNLRLQGYEHFKWKRRKIWRQFESCLKEFDAKLELWKNSLKRIEGHFGTGVVAYFLFLKYLLFLNLFIFLIIFLFIVLPTILLVYEDDCPSKNTNDSQNVALDLIQGTGFMECTILFYGFYPNRTLTYNINSTVMSYNLPLAYVCITIVYFGVSLISIVKSAANGFKERLIEGEGQFYQYCNLIFGSWDFCIHNDKAAAIKHKAVFHEIKGCLEVEKLQEMKLNRTRNEKTKLIITRIVEYWRPAVVPFFTCLSFQDNILTKKVLKNLYMNSYHLYLITFENYNPTFDVRITLARTVLLRLASIFVLYASLSQKISNKNVECWETHVGQQIYKLVLTDFATHILLTFVINFPRAFVARHIKNNCVKFFGEQSFDLPKHVLDIVYLQTLCWLGCFYAPLLSVMFTIIFFLMFQIKKFACLVNSNPSSTIYRASRSNSMFMIVLLVSFVSAIIPLTYSFSEVIPSANCGPFRNLPSVWYRIEAAFYSTPAWLQSALSFLTTAGFAVPVFLLLFLLLYYFRAVNSANRHMVIVLKNQLVLEGHDKQFLLERLSKIMKQQQVHQKRIRHADVLQDGDTNISSN</sequence>
<protein>
    <submittedName>
        <fullName evidence="9">Transmembrane channel-like protein 7</fullName>
    </submittedName>
</protein>
<dbReference type="Pfam" id="PF07810">
    <property type="entry name" value="TMC"/>
    <property type="match status" value="1"/>
</dbReference>
<evidence type="ECO:0000256" key="3">
    <source>
        <dbReference type="ARBA" id="ARBA00022692"/>
    </source>
</evidence>
<keyword evidence="5 7" id="KW-0472">Membrane</keyword>
<evidence type="ECO:0000256" key="5">
    <source>
        <dbReference type="ARBA" id="ARBA00023136"/>
    </source>
</evidence>
<dbReference type="OrthoDB" id="1936208at2759"/>
<name>A0A482VZX6_ASBVE</name>
<dbReference type="PANTHER" id="PTHR23302:SF24">
    <property type="entry name" value="TMC DOMAIN-CONTAINING PROTEIN"/>
    <property type="match status" value="1"/>
</dbReference>
<evidence type="ECO:0000313" key="9">
    <source>
        <dbReference type="EMBL" id="RZC38315.1"/>
    </source>
</evidence>
<accession>A0A482VZX6</accession>
<organism evidence="9 10">
    <name type="scientific">Asbolus verrucosus</name>
    <name type="common">Desert ironclad beetle</name>
    <dbReference type="NCBI Taxonomy" id="1661398"/>
    <lineage>
        <taxon>Eukaryota</taxon>
        <taxon>Metazoa</taxon>
        <taxon>Ecdysozoa</taxon>
        <taxon>Arthropoda</taxon>
        <taxon>Hexapoda</taxon>
        <taxon>Insecta</taxon>
        <taxon>Pterygota</taxon>
        <taxon>Neoptera</taxon>
        <taxon>Endopterygota</taxon>
        <taxon>Coleoptera</taxon>
        <taxon>Polyphaga</taxon>
        <taxon>Cucujiformia</taxon>
        <taxon>Tenebrionidae</taxon>
        <taxon>Pimeliinae</taxon>
        <taxon>Asbolus</taxon>
    </lineage>
</organism>
<feature type="transmembrane region" description="Helical" evidence="7">
    <location>
        <begin position="575"/>
        <end position="593"/>
    </location>
</feature>
<dbReference type="InterPro" id="IPR038900">
    <property type="entry name" value="TMC"/>
</dbReference>
<evidence type="ECO:0000256" key="7">
    <source>
        <dbReference type="SAM" id="Phobius"/>
    </source>
</evidence>
<evidence type="ECO:0000256" key="6">
    <source>
        <dbReference type="SAM" id="MobiDB-lite"/>
    </source>
</evidence>
<gene>
    <name evidence="9" type="ORF">BDFB_008263</name>
</gene>
<comment type="caution">
    <text evidence="9">The sequence shown here is derived from an EMBL/GenBank/DDBJ whole genome shotgun (WGS) entry which is preliminary data.</text>
</comment>
<dbReference type="Proteomes" id="UP000292052">
    <property type="component" value="Unassembled WGS sequence"/>
</dbReference>
<keyword evidence="3 7" id="KW-0812">Transmembrane</keyword>
<reference evidence="9 10" key="1">
    <citation type="submission" date="2017-03" db="EMBL/GenBank/DDBJ databases">
        <title>Genome of the blue death feigning beetle - Asbolus verrucosus.</title>
        <authorList>
            <person name="Rider S.D."/>
        </authorList>
    </citation>
    <scope>NUCLEOTIDE SEQUENCE [LARGE SCALE GENOMIC DNA]</scope>
    <source>
        <strain evidence="9">Butters</strain>
        <tissue evidence="9">Head and leg muscle</tissue>
    </source>
</reference>
<feature type="transmembrane region" description="Helical" evidence="7">
    <location>
        <begin position="238"/>
        <end position="259"/>
    </location>
</feature>
<evidence type="ECO:0000256" key="2">
    <source>
        <dbReference type="ARBA" id="ARBA00006510"/>
    </source>
</evidence>
<dbReference type="GO" id="GO:0005886">
    <property type="term" value="C:plasma membrane"/>
    <property type="evidence" value="ECO:0007669"/>
    <property type="project" value="InterPro"/>
</dbReference>
<keyword evidence="10" id="KW-1185">Reference proteome</keyword>
<comment type="similarity">
    <text evidence="2">Belongs to the TMC family.</text>
</comment>
<dbReference type="EMBL" id="QDEB01044437">
    <property type="protein sequence ID" value="RZC38315.1"/>
    <property type="molecule type" value="Genomic_DNA"/>
</dbReference>
<feature type="transmembrane region" description="Helical" evidence="7">
    <location>
        <begin position="520"/>
        <end position="549"/>
    </location>
</feature>
<evidence type="ECO:0000256" key="1">
    <source>
        <dbReference type="ARBA" id="ARBA00004141"/>
    </source>
</evidence>
<feature type="region of interest" description="Disordered" evidence="6">
    <location>
        <begin position="1"/>
        <end position="24"/>
    </location>
</feature>
<evidence type="ECO:0000256" key="4">
    <source>
        <dbReference type="ARBA" id="ARBA00022989"/>
    </source>
</evidence>
<evidence type="ECO:0000259" key="8">
    <source>
        <dbReference type="Pfam" id="PF07810"/>
    </source>
</evidence>